<dbReference type="KEGG" id="ohi:H8790_10245"/>
<evidence type="ECO:0000256" key="3">
    <source>
        <dbReference type="ARBA" id="ARBA00022475"/>
    </source>
</evidence>
<name>A0A7G9B2R1_9FIRM</name>
<dbReference type="GO" id="GO:0005886">
    <property type="term" value="C:plasma membrane"/>
    <property type="evidence" value="ECO:0007669"/>
    <property type="project" value="UniProtKB-SubCell"/>
</dbReference>
<dbReference type="AlphaFoldDB" id="A0A7G9B2R1"/>
<reference evidence="8 9" key="1">
    <citation type="submission" date="2020-08" db="EMBL/GenBank/DDBJ databases">
        <authorList>
            <person name="Liu C."/>
            <person name="Sun Q."/>
        </authorList>
    </citation>
    <scope>NUCLEOTIDE SEQUENCE [LARGE SCALE GENOMIC DNA]</scope>
    <source>
        <strain evidence="8 9">NSJ-62</strain>
    </source>
</reference>
<evidence type="ECO:0000256" key="1">
    <source>
        <dbReference type="ARBA" id="ARBA00004651"/>
    </source>
</evidence>
<dbReference type="RefSeq" id="WP_187332433.1">
    <property type="nucleotide sequence ID" value="NZ_CP060490.1"/>
</dbReference>
<gene>
    <name evidence="8" type="ORF">H8790_10245</name>
</gene>
<dbReference type="InterPro" id="IPR003370">
    <property type="entry name" value="Chromate_transpt"/>
</dbReference>
<keyword evidence="4 7" id="KW-0812">Transmembrane</keyword>
<evidence type="ECO:0000313" key="8">
    <source>
        <dbReference type="EMBL" id="QNL43842.1"/>
    </source>
</evidence>
<comment type="similarity">
    <text evidence="2">Belongs to the chromate ion transporter (CHR) (TC 2.A.51) family.</text>
</comment>
<keyword evidence="9" id="KW-1185">Reference proteome</keyword>
<organism evidence="8 9">
    <name type="scientific">Oscillibacter hominis</name>
    <dbReference type="NCBI Taxonomy" id="2763056"/>
    <lineage>
        <taxon>Bacteria</taxon>
        <taxon>Bacillati</taxon>
        <taxon>Bacillota</taxon>
        <taxon>Clostridia</taxon>
        <taxon>Eubacteriales</taxon>
        <taxon>Oscillospiraceae</taxon>
        <taxon>Oscillibacter</taxon>
    </lineage>
</organism>
<comment type="subcellular location">
    <subcellularLocation>
        <location evidence="1">Cell membrane</location>
        <topology evidence="1">Multi-pass membrane protein</topology>
    </subcellularLocation>
</comment>
<evidence type="ECO:0000313" key="9">
    <source>
        <dbReference type="Proteomes" id="UP000515960"/>
    </source>
</evidence>
<feature type="transmembrane region" description="Helical" evidence="7">
    <location>
        <begin position="79"/>
        <end position="106"/>
    </location>
</feature>
<sequence>MTKGRKLYWQLFFNALSLSAFTFGGGYVIVSLMQKKYVDELKWLEEDEMLNLVAIAQSAPGPVAVNASMILGYQLGGGIGALVSILGTILPPLVTLSVISLAYQAFSENAVVQAVLRGMQAGIAAVIADTIFTLAGNVLREKSILSVLLMAASFAAVYFGGVNVVVIILICGAVGVGRGYLAMRRERKA</sequence>
<feature type="transmembrane region" description="Helical" evidence="7">
    <location>
        <begin position="118"/>
        <end position="136"/>
    </location>
</feature>
<dbReference type="GO" id="GO:0015109">
    <property type="term" value="F:chromate transmembrane transporter activity"/>
    <property type="evidence" value="ECO:0007669"/>
    <property type="project" value="InterPro"/>
</dbReference>
<dbReference type="Proteomes" id="UP000515960">
    <property type="component" value="Chromosome"/>
</dbReference>
<dbReference type="PANTHER" id="PTHR43663">
    <property type="entry name" value="CHROMATE TRANSPORT PROTEIN-RELATED"/>
    <property type="match status" value="1"/>
</dbReference>
<keyword evidence="3" id="KW-1003">Cell membrane</keyword>
<evidence type="ECO:0000256" key="4">
    <source>
        <dbReference type="ARBA" id="ARBA00022692"/>
    </source>
</evidence>
<dbReference type="EMBL" id="CP060490">
    <property type="protein sequence ID" value="QNL43842.1"/>
    <property type="molecule type" value="Genomic_DNA"/>
</dbReference>
<accession>A0A7G9B2R1</accession>
<evidence type="ECO:0000256" key="6">
    <source>
        <dbReference type="ARBA" id="ARBA00023136"/>
    </source>
</evidence>
<evidence type="ECO:0000256" key="2">
    <source>
        <dbReference type="ARBA" id="ARBA00005262"/>
    </source>
</evidence>
<feature type="transmembrane region" description="Helical" evidence="7">
    <location>
        <begin position="7"/>
        <end position="30"/>
    </location>
</feature>
<dbReference type="InterPro" id="IPR052518">
    <property type="entry name" value="CHR_Transporter"/>
</dbReference>
<dbReference type="Pfam" id="PF02417">
    <property type="entry name" value="Chromate_transp"/>
    <property type="match status" value="1"/>
</dbReference>
<dbReference type="PANTHER" id="PTHR43663:SF1">
    <property type="entry name" value="CHROMATE TRANSPORTER"/>
    <property type="match status" value="1"/>
</dbReference>
<feature type="transmembrane region" description="Helical" evidence="7">
    <location>
        <begin position="165"/>
        <end position="183"/>
    </location>
</feature>
<evidence type="ECO:0000256" key="5">
    <source>
        <dbReference type="ARBA" id="ARBA00022989"/>
    </source>
</evidence>
<evidence type="ECO:0000256" key="7">
    <source>
        <dbReference type="SAM" id="Phobius"/>
    </source>
</evidence>
<proteinExistence type="inferred from homology"/>
<keyword evidence="5 7" id="KW-1133">Transmembrane helix</keyword>
<keyword evidence="6 7" id="KW-0472">Membrane</keyword>
<protein>
    <submittedName>
        <fullName evidence="8">Chromate transporter</fullName>
    </submittedName>
</protein>